<organism evidence="1 2">
    <name type="scientific">Fusobacterium nucleatum subsp. polymorphum</name>
    <name type="common">Fusobacterium polymorphum</name>
    <dbReference type="NCBI Taxonomy" id="76857"/>
    <lineage>
        <taxon>Bacteria</taxon>
        <taxon>Fusobacteriati</taxon>
        <taxon>Fusobacteriota</taxon>
        <taxon>Fusobacteriia</taxon>
        <taxon>Fusobacteriales</taxon>
        <taxon>Fusobacteriaceae</taxon>
        <taxon>Fusobacterium</taxon>
    </lineage>
</organism>
<dbReference type="Proteomes" id="UP000197470">
    <property type="component" value="Unassembled WGS sequence"/>
</dbReference>
<name>A0A246EG74_FUSNP</name>
<accession>A0A246EG74</accession>
<dbReference type="AlphaFoldDB" id="A0A246EG74"/>
<dbReference type="EMBL" id="NHRT01000001">
    <property type="protein sequence ID" value="OWP25609.1"/>
    <property type="molecule type" value="Genomic_DNA"/>
</dbReference>
<dbReference type="RefSeq" id="WP_088388810.1">
    <property type="nucleotide sequence ID" value="NZ_CP141277.1"/>
</dbReference>
<reference evidence="1 2" key="1">
    <citation type="submission" date="2017-05" db="EMBL/GenBank/DDBJ databases">
        <title>Genome sequencing of Fusobacterium nucleatum subsp. polymorphum KCOM 1001 (=ChDC F119).</title>
        <authorList>
            <person name="Kook J.-K."/>
            <person name="Park S.-N."/>
            <person name="Lim Y.K."/>
            <person name="Roh H."/>
        </authorList>
    </citation>
    <scope>NUCLEOTIDE SEQUENCE [LARGE SCALE GENOMIC DNA]</scope>
    <source>
        <strain evidence="1 2">KCOM 1001</strain>
    </source>
</reference>
<protein>
    <submittedName>
        <fullName evidence="1">Uncharacterized protein</fullName>
    </submittedName>
</protein>
<comment type="caution">
    <text evidence="1">The sequence shown here is derived from an EMBL/GenBank/DDBJ whole genome shotgun (WGS) entry which is preliminary data.</text>
</comment>
<gene>
    <name evidence="1" type="ORF">CA839_06640</name>
</gene>
<sequence length="105" mass="13438">MILENIIIDQLEYVNLRLYIYYKHYYKEDKYFNKILSFNNVKNFNYSWEEGINNEEIDEYFYEYNIKSFTRFFHRYKEKKKIYILDGNDSLIIIEFNEEKKWKYR</sequence>
<evidence type="ECO:0000313" key="1">
    <source>
        <dbReference type="EMBL" id="OWP25609.1"/>
    </source>
</evidence>
<evidence type="ECO:0000313" key="2">
    <source>
        <dbReference type="Proteomes" id="UP000197470"/>
    </source>
</evidence>
<proteinExistence type="predicted"/>